<reference evidence="3" key="1">
    <citation type="submission" date="2023-03" db="EMBL/GenBank/DDBJ databases">
        <title>Chromosome-scale reference genome and RAD-based genetic map of yellow starthistle (Centaurea solstitialis) reveal putative structural variation and QTLs associated with invader traits.</title>
        <authorList>
            <person name="Reatini B."/>
            <person name="Cang F.A."/>
            <person name="Jiang Q."/>
            <person name="Mckibben M.T.W."/>
            <person name="Barker M.S."/>
            <person name="Rieseberg L.H."/>
            <person name="Dlugosch K.M."/>
        </authorList>
    </citation>
    <scope>NUCLEOTIDE SEQUENCE</scope>
    <source>
        <strain evidence="3">CAN-66</strain>
        <tissue evidence="3">Leaf</tissue>
    </source>
</reference>
<dbReference type="AlphaFoldDB" id="A0AA38WLW7"/>
<protein>
    <recommendedName>
        <fullName evidence="2">Reverse transcriptase Ty1/copia-type domain-containing protein</fullName>
    </recommendedName>
</protein>
<dbReference type="PANTHER" id="PTHR11439:SF486">
    <property type="entry name" value="RLK (RECEPTOR-LIKE KINASE) PROTEIN, PUTATIVE-RELATED"/>
    <property type="match status" value="1"/>
</dbReference>
<feature type="region of interest" description="Disordered" evidence="1">
    <location>
        <begin position="1"/>
        <end position="25"/>
    </location>
</feature>
<keyword evidence="4" id="KW-1185">Reference proteome</keyword>
<evidence type="ECO:0000313" key="4">
    <source>
        <dbReference type="Proteomes" id="UP001172457"/>
    </source>
</evidence>
<dbReference type="Pfam" id="PF07727">
    <property type="entry name" value="RVT_2"/>
    <property type="match status" value="1"/>
</dbReference>
<proteinExistence type="predicted"/>
<dbReference type="PANTHER" id="PTHR11439">
    <property type="entry name" value="GAG-POL-RELATED RETROTRANSPOSON"/>
    <property type="match status" value="1"/>
</dbReference>
<name>A0AA38WLW7_9ASTR</name>
<feature type="compositionally biased region" description="Low complexity" evidence="1">
    <location>
        <begin position="1"/>
        <end position="17"/>
    </location>
</feature>
<evidence type="ECO:0000259" key="2">
    <source>
        <dbReference type="Pfam" id="PF07727"/>
    </source>
</evidence>
<sequence length="535" mass="61844">MDNKSSPSQIIESPSEPVKTISATTENKNSRETWFWRLVVRPRGKSIIDLKWIFRNKKDENGLVICNKAKLVAKGYRQQEGIDYDDTFAPLAWLETIWIFLAYATHKNMKVYQRNIKCTFLNGVLQEQVYVEEPKGFVDLRFPEHVYVLDKAIYGLKQASRAWYETLTIHLLESGYKKGTDCKSDNARDLSQLKHQCLRWFNWMLTYLLVDRKNYRAIIGSLLYLTASRPDIVFLHCDSKDSHLTTIKRILRYLKGTPDFGLWYPKDSGLELISYLNEKKPPSSSSFLLETYFEREERQGSDILYSIGGGDHQLKLAKYSRLLSVPHPRIRERHTLDCSDQNSSAMSCCSQVLWMKTQLADCGYTMRRISIYCDSKSFIKDHVEKGNIELYFVESEHQLVGLFAKPFNEKSHFYLLSKLGMLDLPDEFMDGITTSDQLRSELAQNHVSRSWDSRTFSSKPKFDPDFPNADSVLCVQFDSDLALPAYILLEMADQRKNPPSPIDEVADELLSPIASRVLIIKKNAYISFATFLTEH</sequence>
<dbReference type="EMBL" id="JARYMX010000003">
    <property type="protein sequence ID" value="KAJ9557240.1"/>
    <property type="molecule type" value="Genomic_DNA"/>
</dbReference>
<evidence type="ECO:0000256" key="1">
    <source>
        <dbReference type="SAM" id="MobiDB-lite"/>
    </source>
</evidence>
<organism evidence="3 4">
    <name type="scientific">Centaurea solstitialis</name>
    <name type="common">yellow star-thistle</name>
    <dbReference type="NCBI Taxonomy" id="347529"/>
    <lineage>
        <taxon>Eukaryota</taxon>
        <taxon>Viridiplantae</taxon>
        <taxon>Streptophyta</taxon>
        <taxon>Embryophyta</taxon>
        <taxon>Tracheophyta</taxon>
        <taxon>Spermatophyta</taxon>
        <taxon>Magnoliopsida</taxon>
        <taxon>eudicotyledons</taxon>
        <taxon>Gunneridae</taxon>
        <taxon>Pentapetalae</taxon>
        <taxon>asterids</taxon>
        <taxon>campanulids</taxon>
        <taxon>Asterales</taxon>
        <taxon>Asteraceae</taxon>
        <taxon>Carduoideae</taxon>
        <taxon>Cardueae</taxon>
        <taxon>Centaureinae</taxon>
        <taxon>Centaurea</taxon>
    </lineage>
</organism>
<feature type="domain" description="Reverse transcriptase Ty1/copia-type" evidence="2">
    <location>
        <begin position="36"/>
        <end position="180"/>
    </location>
</feature>
<gene>
    <name evidence="3" type="ORF">OSB04_011854</name>
</gene>
<dbReference type="InterPro" id="IPR013103">
    <property type="entry name" value="RVT_2"/>
</dbReference>
<evidence type="ECO:0000313" key="3">
    <source>
        <dbReference type="EMBL" id="KAJ9557240.1"/>
    </source>
</evidence>
<accession>A0AA38WLW7</accession>
<dbReference type="Proteomes" id="UP001172457">
    <property type="component" value="Chromosome 3"/>
</dbReference>
<comment type="caution">
    <text evidence="3">The sequence shown here is derived from an EMBL/GenBank/DDBJ whole genome shotgun (WGS) entry which is preliminary data.</text>
</comment>